<accession>A0A1B6QBD9</accession>
<protein>
    <submittedName>
        <fullName evidence="1">Uncharacterized protein</fullName>
    </submittedName>
</protein>
<gene>
    <name evidence="1" type="ORF">SORBI_3002G146200</name>
</gene>
<sequence>MDHAARMAGWLHYSSEKRSPKRRQVGFDLVLGSNGKWFRTRSIEVVRSVKLLDEAKCYGSSCAMRRNGRW</sequence>
<evidence type="ECO:0000313" key="1">
    <source>
        <dbReference type="EMBL" id="KXG35211.1"/>
    </source>
</evidence>
<dbReference type="EMBL" id="CM000761">
    <property type="protein sequence ID" value="KXG35211.1"/>
    <property type="molecule type" value="Genomic_DNA"/>
</dbReference>
<evidence type="ECO:0000313" key="2">
    <source>
        <dbReference type="Proteomes" id="UP000000768"/>
    </source>
</evidence>
<dbReference type="Proteomes" id="UP000000768">
    <property type="component" value="Chromosome 2"/>
</dbReference>
<dbReference type="Gramene" id="KXG35211">
    <property type="protein sequence ID" value="KXG35211"/>
    <property type="gene ID" value="SORBI_3002G146200"/>
</dbReference>
<dbReference type="AlphaFoldDB" id="A0A1B6QBD9"/>
<dbReference type="STRING" id="4558.A0A1B6QBD9"/>
<reference evidence="2" key="2">
    <citation type="journal article" date="2018" name="Plant J.">
        <title>The Sorghum bicolor reference genome: improved assembly, gene annotations, a transcriptome atlas, and signatures of genome organization.</title>
        <authorList>
            <person name="McCormick R.F."/>
            <person name="Truong S.K."/>
            <person name="Sreedasyam A."/>
            <person name="Jenkins J."/>
            <person name="Shu S."/>
            <person name="Sims D."/>
            <person name="Kennedy M."/>
            <person name="Amirebrahimi M."/>
            <person name="Weers B.D."/>
            <person name="McKinley B."/>
            <person name="Mattison A."/>
            <person name="Morishige D.T."/>
            <person name="Grimwood J."/>
            <person name="Schmutz J."/>
            <person name="Mullet J.E."/>
        </authorList>
    </citation>
    <scope>NUCLEOTIDE SEQUENCE [LARGE SCALE GENOMIC DNA]</scope>
    <source>
        <strain evidence="2">cv. BTx623</strain>
    </source>
</reference>
<keyword evidence="2" id="KW-1185">Reference proteome</keyword>
<dbReference type="InParanoid" id="A0A1B6QBD9"/>
<name>A0A1B6QBD9_SORBI</name>
<reference evidence="1 2" key="1">
    <citation type="journal article" date="2009" name="Nature">
        <title>The Sorghum bicolor genome and the diversification of grasses.</title>
        <authorList>
            <person name="Paterson A.H."/>
            <person name="Bowers J.E."/>
            <person name="Bruggmann R."/>
            <person name="Dubchak I."/>
            <person name="Grimwood J."/>
            <person name="Gundlach H."/>
            <person name="Haberer G."/>
            <person name="Hellsten U."/>
            <person name="Mitros T."/>
            <person name="Poliakov A."/>
            <person name="Schmutz J."/>
            <person name="Spannagl M."/>
            <person name="Tang H."/>
            <person name="Wang X."/>
            <person name="Wicker T."/>
            <person name="Bharti A.K."/>
            <person name="Chapman J."/>
            <person name="Feltus F.A."/>
            <person name="Gowik U."/>
            <person name="Grigoriev I.V."/>
            <person name="Lyons E."/>
            <person name="Maher C.A."/>
            <person name="Martis M."/>
            <person name="Narechania A."/>
            <person name="Otillar R.P."/>
            <person name="Penning B.W."/>
            <person name="Salamov A.A."/>
            <person name="Wang Y."/>
            <person name="Zhang L."/>
            <person name="Carpita N.C."/>
            <person name="Freeling M."/>
            <person name="Gingle A.R."/>
            <person name="Hash C.T."/>
            <person name="Keller B."/>
            <person name="Klein P."/>
            <person name="Kresovich S."/>
            <person name="McCann M.C."/>
            <person name="Ming R."/>
            <person name="Peterson D.G."/>
            <person name="Mehboob-ur-Rahman"/>
            <person name="Ware D."/>
            <person name="Westhoff P."/>
            <person name="Mayer K.F."/>
            <person name="Messing J."/>
            <person name="Rokhsar D.S."/>
        </authorList>
    </citation>
    <scope>NUCLEOTIDE SEQUENCE [LARGE SCALE GENOMIC DNA]</scope>
    <source>
        <strain evidence="2">cv. BTx623</strain>
    </source>
</reference>
<organism evidence="1 2">
    <name type="scientific">Sorghum bicolor</name>
    <name type="common">Sorghum</name>
    <name type="synonym">Sorghum vulgare</name>
    <dbReference type="NCBI Taxonomy" id="4558"/>
    <lineage>
        <taxon>Eukaryota</taxon>
        <taxon>Viridiplantae</taxon>
        <taxon>Streptophyta</taxon>
        <taxon>Embryophyta</taxon>
        <taxon>Tracheophyta</taxon>
        <taxon>Spermatophyta</taxon>
        <taxon>Magnoliopsida</taxon>
        <taxon>Liliopsida</taxon>
        <taxon>Poales</taxon>
        <taxon>Poaceae</taxon>
        <taxon>PACMAD clade</taxon>
        <taxon>Panicoideae</taxon>
        <taxon>Andropogonodae</taxon>
        <taxon>Andropogoneae</taxon>
        <taxon>Sorghinae</taxon>
        <taxon>Sorghum</taxon>
    </lineage>
</organism>
<proteinExistence type="predicted"/>